<dbReference type="InterPro" id="IPR050155">
    <property type="entry name" value="HAD-like_hydrolase_sf"/>
</dbReference>
<name>A0A9N8N2L8_9BURK</name>
<evidence type="ECO:0000313" key="6">
    <source>
        <dbReference type="Proteomes" id="UP000675121"/>
    </source>
</evidence>
<dbReference type="SFLD" id="SFLDS00003">
    <property type="entry name" value="Haloacid_Dehalogenase"/>
    <property type="match status" value="1"/>
</dbReference>
<dbReference type="Gene3D" id="3.40.50.1000">
    <property type="entry name" value="HAD superfamily/HAD-like"/>
    <property type="match status" value="1"/>
</dbReference>
<comment type="caution">
    <text evidence="5">The sequence shown here is derived from an EMBL/GenBank/DDBJ whole genome shotgun (WGS) entry which is preliminary data.</text>
</comment>
<evidence type="ECO:0000256" key="3">
    <source>
        <dbReference type="ARBA" id="ARBA00006171"/>
    </source>
</evidence>
<dbReference type="SFLD" id="SFLDG01129">
    <property type="entry name" value="C1.5:_HAD__Beta-PGM__Phosphata"/>
    <property type="match status" value="1"/>
</dbReference>
<dbReference type="Gene3D" id="1.10.150.240">
    <property type="entry name" value="Putative phosphatase, domain 2"/>
    <property type="match status" value="1"/>
</dbReference>
<dbReference type="GO" id="GO:0008967">
    <property type="term" value="F:phosphoglycolate phosphatase activity"/>
    <property type="evidence" value="ECO:0007669"/>
    <property type="project" value="UniProtKB-EC"/>
</dbReference>
<reference evidence="5" key="1">
    <citation type="submission" date="2021-02" db="EMBL/GenBank/DDBJ databases">
        <authorList>
            <person name="Vanwijnsberghe S."/>
        </authorList>
    </citation>
    <scope>NUCLEOTIDE SEQUENCE</scope>
    <source>
        <strain evidence="5">R-70211</strain>
    </source>
</reference>
<dbReference type="PANTHER" id="PTHR43434:SF1">
    <property type="entry name" value="PHOSPHOGLYCOLATE PHOSPHATASE"/>
    <property type="match status" value="1"/>
</dbReference>
<dbReference type="GO" id="GO:0006281">
    <property type="term" value="P:DNA repair"/>
    <property type="evidence" value="ECO:0007669"/>
    <property type="project" value="TreeGrafter"/>
</dbReference>
<dbReference type="Proteomes" id="UP000675121">
    <property type="component" value="Unassembled WGS sequence"/>
</dbReference>
<dbReference type="EMBL" id="CAJNAS010000019">
    <property type="protein sequence ID" value="CAE6942244.1"/>
    <property type="molecule type" value="Genomic_DNA"/>
</dbReference>
<dbReference type="InterPro" id="IPR036412">
    <property type="entry name" value="HAD-like_sf"/>
</dbReference>
<dbReference type="PANTHER" id="PTHR43434">
    <property type="entry name" value="PHOSPHOGLYCOLATE PHOSPHATASE"/>
    <property type="match status" value="1"/>
</dbReference>
<organism evidence="5 6">
    <name type="scientific">Paraburkholderia domus</name>
    <dbReference type="NCBI Taxonomy" id="2793075"/>
    <lineage>
        <taxon>Bacteria</taxon>
        <taxon>Pseudomonadati</taxon>
        <taxon>Pseudomonadota</taxon>
        <taxon>Betaproteobacteria</taxon>
        <taxon>Burkholderiales</taxon>
        <taxon>Burkholderiaceae</taxon>
        <taxon>Paraburkholderia</taxon>
    </lineage>
</organism>
<gene>
    <name evidence="5" type="primary">mupP_2</name>
    <name evidence="5" type="ORF">R70211_05765</name>
</gene>
<accession>A0A9N8N2L8</accession>
<dbReference type="Pfam" id="PF00702">
    <property type="entry name" value="Hydrolase"/>
    <property type="match status" value="1"/>
</dbReference>
<evidence type="ECO:0000256" key="1">
    <source>
        <dbReference type="ARBA" id="ARBA00000830"/>
    </source>
</evidence>
<dbReference type="GO" id="GO:0005829">
    <property type="term" value="C:cytosol"/>
    <property type="evidence" value="ECO:0007669"/>
    <property type="project" value="TreeGrafter"/>
</dbReference>
<dbReference type="InterPro" id="IPR023198">
    <property type="entry name" value="PGP-like_dom2"/>
</dbReference>
<dbReference type="EC" id="3.1.3.18" evidence="4"/>
<dbReference type="RefSeq" id="WP_201141210.1">
    <property type="nucleotide sequence ID" value="NZ_CAJNAV010000021.1"/>
</dbReference>
<evidence type="ECO:0000256" key="2">
    <source>
        <dbReference type="ARBA" id="ARBA00004818"/>
    </source>
</evidence>
<proteinExistence type="inferred from homology"/>
<comment type="pathway">
    <text evidence="2">Organic acid metabolism; glycolate biosynthesis; glycolate from 2-phosphoglycolate: step 1/1.</text>
</comment>
<comment type="catalytic activity">
    <reaction evidence="1">
        <text>2-phosphoglycolate + H2O = glycolate + phosphate</text>
        <dbReference type="Rhea" id="RHEA:14369"/>
        <dbReference type="ChEBI" id="CHEBI:15377"/>
        <dbReference type="ChEBI" id="CHEBI:29805"/>
        <dbReference type="ChEBI" id="CHEBI:43474"/>
        <dbReference type="ChEBI" id="CHEBI:58033"/>
        <dbReference type="EC" id="3.1.3.18"/>
    </reaction>
</comment>
<protein>
    <recommendedName>
        <fullName evidence="4">phosphoglycolate phosphatase</fullName>
        <ecNumber evidence="4">3.1.3.18</ecNumber>
    </recommendedName>
</protein>
<dbReference type="InterPro" id="IPR023214">
    <property type="entry name" value="HAD_sf"/>
</dbReference>
<keyword evidence="5" id="KW-0378">Hydrolase</keyword>
<dbReference type="AlphaFoldDB" id="A0A9N8N2L8"/>
<sequence length="228" mass="25197">MAMQFGALKAVFFDVDGVLLDSLPQHLKFCADKAHEYGLKHLAIPTVHDFKRMIAEGVRVSPMVEFFRALGFPPALAERGTRDYEEQFMPDYRPDLFPGAGNLLHALRDAGLTLGLVTSNTRANVEPALGRFMQYFDPRCLFYFDSFPVAKSKNACLIEGTRVLNVSPSDCCYIGDQPADQIAAHSAGFEFLGVSYGWGFSPDDPRTFTVDSPSAIFNALTATQSSRH</sequence>
<dbReference type="SUPFAM" id="SSF56784">
    <property type="entry name" value="HAD-like"/>
    <property type="match status" value="1"/>
</dbReference>
<evidence type="ECO:0000256" key="4">
    <source>
        <dbReference type="ARBA" id="ARBA00013078"/>
    </source>
</evidence>
<evidence type="ECO:0000313" key="5">
    <source>
        <dbReference type="EMBL" id="CAE6942244.1"/>
    </source>
</evidence>
<keyword evidence="6" id="KW-1185">Reference proteome</keyword>
<comment type="similarity">
    <text evidence="3">Belongs to the HAD-like hydrolase superfamily. CbbY/CbbZ/Gph/YieH family.</text>
</comment>